<comment type="caution">
    <text evidence="1">The sequence shown here is derived from an EMBL/GenBank/DDBJ whole genome shotgun (WGS) entry which is preliminary data.</text>
</comment>
<dbReference type="AlphaFoldDB" id="A0A4R8SC33"/>
<organism evidence="1 4">
    <name type="scientific">Mycobacteroides salmoniphilum</name>
    <dbReference type="NCBI Taxonomy" id="404941"/>
    <lineage>
        <taxon>Bacteria</taxon>
        <taxon>Bacillati</taxon>
        <taxon>Actinomycetota</taxon>
        <taxon>Actinomycetes</taxon>
        <taxon>Mycobacteriales</taxon>
        <taxon>Mycobacteriaceae</taxon>
        <taxon>Mycobacteroides</taxon>
    </lineage>
</organism>
<reference evidence="3 4" key="1">
    <citation type="journal article" date="2019" name="Sci. Rep.">
        <title>Extended insight into the Mycobacterium chelonae-abscessus complex through whole genome sequencing of Mycobacterium salmoniphilum outbreak and Mycobacterium salmoniphilum-like strains.</title>
        <authorList>
            <person name="Behra P.R.K."/>
            <person name="Das S."/>
            <person name="Pettersson B.M.F."/>
            <person name="Shirreff L."/>
            <person name="DuCote T."/>
            <person name="Jacobsson K.G."/>
            <person name="Ennis D.G."/>
            <person name="Kirsebom L.A."/>
        </authorList>
    </citation>
    <scope>NUCLEOTIDE SEQUENCE [LARGE SCALE GENOMIC DNA]</scope>
    <source>
        <strain evidence="2 3">CCUG 60883</strain>
        <strain evidence="1 4">CCUG 60885</strain>
    </source>
</reference>
<evidence type="ECO:0008006" key="5">
    <source>
        <dbReference type="Google" id="ProtNLM"/>
    </source>
</evidence>
<name>A0A4R8SC33_9MYCO</name>
<keyword evidence="3" id="KW-1185">Reference proteome</keyword>
<dbReference type="Proteomes" id="UP000294844">
    <property type="component" value="Unassembled WGS sequence"/>
</dbReference>
<evidence type="ECO:0000313" key="4">
    <source>
        <dbReference type="Proteomes" id="UP000295685"/>
    </source>
</evidence>
<dbReference type="RefSeq" id="WP_234878866.1">
    <property type="nucleotide sequence ID" value="NZ_PECK01000008.1"/>
</dbReference>
<accession>A0A4R8SC33</accession>
<evidence type="ECO:0000313" key="1">
    <source>
        <dbReference type="EMBL" id="TDZ92156.1"/>
    </source>
</evidence>
<proteinExistence type="predicted"/>
<sequence>MSFQSLARIPVTHTPVTGVTQGGMGNDVPTFGTPVSRKAYSFGTHRTENLDGHTSQDIAERDLEIPPVAVNLMDRFTVDGTTYETVGVRDYTGGFHGWKPGIVVELKKVNG</sequence>
<evidence type="ECO:0000313" key="2">
    <source>
        <dbReference type="EMBL" id="TEA07385.1"/>
    </source>
</evidence>
<gene>
    <name evidence="2" type="ORF">CCUG60883_01418</name>
    <name evidence="1" type="ORF">CCUG60885_04270</name>
</gene>
<evidence type="ECO:0000313" key="3">
    <source>
        <dbReference type="Proteomes" id="UP000294844"/>
    </source>
</evidence>
<protein>
    <recommendedName>
        <fullName evidence="5">Head-to-tail stopper</fullName>
    </recommendedName>
</protein>
<dbReference type="EMBL" id="PECK01000008">
    <property type="protein sequence ID" value="TDZ92156.1"/>
    <property type="molecule type" value="Genomic_DNA"/>
</dbReference>
<dbReference type="Proteomes" id="UP000295685">
    <property type="component" value="Unassembled WGS sequence"/>
</dbReference>
<dbReference type="EMBL" id="PECM01000005">
    <property type="protein sequence ID" value="TEA07385.1"/>
    <property type="molecule type" value="Genomic_DNA"/>
</dbReference>